<dbReference type="Gene3D" id="6.10.340.10">
    <property type="match status" value="1"/>
</dbReference>
<feature type="transmembrane region" description="Helical" evidence="7">
    <location>
        <begin position="182"/>
        <end position="204"/>
    </location>
</feature>
<dbReference type="PROSITE" id="PS50112">
    <property type="entry name" value="PAS"/>
    <property type="match status" value="1"/>
</dbReference>
<evidence type="ECO:0000256" key="4">
    <source>
        <dbReference type="ARBA" id="ARBA00022679"/>
    </source>
</evidence>
<comment type="caution">
    <text evidence="11">The sequence shown here is derived from an EMBL/GenBank/DDBJ whole genome shotgun (WGS) entry which is preliminary data.</text>
</comment>
<keyword evidence="6" id="KW-0902">Two-component regulatory system</keyword>
<dbReference type="PROSITE" id="PS50113">
    <property type="entry name" value="PAC"/>
    <property type="match status" value="1"/>
</dbReference>
<keyword evidence="7" id="KW-0472">Membrane</keyword>
<sequence>MKKLPSPIKQNLSRKLLVGFGLSLVIIGLGTLWVTYTSLKRDLEQQVQQRAESITRGLEFASEGLIEIKEASLLARIVQNYATLPTVVEVSIVDPDGMIIAHSQSFINSNRYADIQPSLVSAVNQASQLGNEVHLRTTLNGKPVVIEILPFSSLLFGNSGRRGVAIAIMDLAKMEQDTLRSFVSSTITMTVGTIIILLFLGWLIQKLVLRPLAKLNQAITQSNQTEDFLLPDLPHDEIGFLGANFAKVFGQVKTYKEMELEIVELELREKNRYLDAVLLDLQDMKYALDRSAIVAITNINGEITYVNDKFCEVSKYSREELIGQNHRLFNSGYHAPEFFAALWTTIINGHDWRSDIRNRAKDGSIFWVDTTIVPLLKGAEHPQQFLSISQDISDRKRAEQEMRLLTERLELNNRELQDFAYVSSHDLQEPLRKIQAFGDRLKTTNGDVLNERGKDYLERMLNAANRAQVLINDLLAFSRITTKAQSFVPISLDEVLEGVLSDLEVRVEQTGTTIVCAPLPVIEADPSQMRQLFQNLISNAIKFCKDNVAPIIQILVQMIQQDDHDFYEIRVIDNGIGLDPKYSDRIFQMFQRLHGRNAYEGTGIGLAICRKIVERHGGMITVESQIDQGATFIITLPLKQATVEDYD</sequence>
<keyword evidence="12" id="KW-1185">Reference proteome</keyword>
<dbReference type="InterPro" id="IPR003661">
    <property type="entry name" value="HisK_dim/P_dom"/>
</dbReference>
<dbReference type="RefSeq" id="WP_169362682.1">
    <property type="nucleotide sequence ID" value="NZ_JAAVJL010000001.1"/>
</dbReference>
<dbReference type="CDD" id="cd00082">
    <property type="entry name" value="HisKA"/>
    <property type="match status" value="1"/>
</dbReference>
<evidence type="ECO:0000259" key="9">
    <source>
        <dbReference type="PROSITE" id="PS50112"/>
    </source>
</evidence>
<dbReference type="EC" id="2.7.13.3" evidence="2"/>
<keyword evidence="7" id="KW-0812">Transmembrane</keyword>
<dbReference type="Gene3D" id="1.10.287.130">
    <property type="match status" value="1"/>
</dbReference>
<dbReference type="SUPFAM" id="SSF47384">
    <property type="entry name" value="Homodimeric domain of signal transducing histidine kinase"/>
    <property type="match status" value="1"/>
</dbReference>
<dbReference type="SMART" id="SM00086">
    <property type="entry name" value="PAC"/>
    <property type="match status" value="1"/>
</dbReference>
<evidence type="ECO:0000259" key="10">
    <source>
        <dbReference type="PROSITE" id="PS50113"/>
    </source>
</evidence>
<feature type="domain" description="PAS" evidence="9">
    <location>
        <begin position="280"/>
        <end position="325"/>
    </location>
</feature>
<dbReference type="InterPro" id="IPR001610">
    <property type="entry name" value="PAC"/>
</dbReference>
<dbReference type="InterPro" id="IPR003594">
    <property type="entry name" value="HATPase_dom"/>
</dbReference>
<evidence type="ECO:0000256" key="3">
    <source>
        <dbReference type="ARBA" id="ARBA00022553"/>
    </source>
</evidence>
<feature type="domain" description="PAC" evidence="10">
    <location>
        <begin position="350"/>
        <end position="404"/>
    </location>
</feature>
<dbReference type="InterPro" id="IPR000700">
    <property type="entry name" value="PAS-assoc_C"/>
</dbReference>
<dbReference type="Pfam" id="PF13426">
    <property type="entry name" value="PAS_9"/>
    <property type="match status" value="1"/>
</dbReference>
<dbReference type="Gene3D" id="3.30.450.20">
    <property type="entry name" value="PAS domain"/>
    <property type="match status" value="1"/>
</dbReference>
<name>A0ABX1LQ93_9CYAN</name>
<dbReference type="Gene3D" id="3.30.565.10">
    <property type="entry name" value="Histidine kinase-like ATPase, C-terminal domain"/>
    <property type="match status" value="1"/>
</dbReference>
<dbReference type="CDD" id="cd00130">
    <property type="entry name" value="PAS"/>
    <property type="match status" value="1"/>
</dbReference>
<evidence type="ECO:0000259" key="8">
    <source>
        <dbReference type="PROSITE" id="PS50109"/>
    </source>
</evidence>
<dbReference type="InterPro" id="IPR000014">
    <property type="entry name" value="PAS"/>
</dbReference>
<evidence type="ECO:0000313" key="11">
    <source>
        <dbReference type="EMBL" id="NMF57685.1"/>
    </source>
</evidence>
<dbReference type="EMBL" id="JAAVJL010000001">
    <property type="protein sequence ID" value="NMF57685.1"/>
    <property type="molecule type" value="Genomic_DNA"/>
</dbReference>
<dbReference type="SMART" id="SM00387">
    <property type="entry name" value="HATPase_c"/>
    <property type="match status" value="1"/>
</dbReference>
<dbReference type="NCBIfam" id="TIGR00229">
    <property type="entry name" value="sensory_box"/>
    <property type="match status" value="1"/>
</dbReference>
<dbReference type="InterPro" id="IPR036097">
    <property type="entry name" value="HisK_dim/P_sf"/>
</dbReference>
<feature type="transmembrane region" description="Helical" evidence="7">
    <location>
        <begin position="16"/>
        <end position="36"/>
    </location>
</feature>
<keyword evidence="5" id="KW-0418">Kinase</keyword>
<evidence type="ECO:0000256" key="6">
    <source>
        <dbReference type="ARBA" id="ARBA00023012"/>
    </source>
</evidence>
<dbReference type="InterPro" id="IPR036890">
    <property type="entry name" value="HATPase_C_sf"/>
</dbReference>
<dbReference type="PROSITE" id="PS50109">
    <property type="entry name" value="HIS_KIN"/>
    <property type="match status" value="1"/>
</dbReference>
<keyword evidence="3" id="KW-0597">Phosphoprotein</keyword>
<organism evidence="11 12">
    <name type="scientific">Pseudanabaena yagii GIHE-NHR1</name>
    <dbReference type="NCBI Taxonomy" id="2722753"/>
    <lineage>
        <taxon>Bacteria</taxon>
        <taxon>Bacillati</taxon>
        <taxon>Cyanobacteriota</taxon>
        <taxon>Cyanophyceae</taxon>
        <taxon>Pseudanabaenales</taxon>
        <taxon>Pseudanabaenaceae</taxon>
        <taxon>Pseudanabaena</taxon>
        <taxon>Pseudanabaena yagii</taxon>
    </lineage>
</organism>
<gene>
    <name evidence="11" type="ORF">HC246_06565</name>
</gene>
<evidence type="ECO:0000256" key="5">
    <source>
        <dbReference type="ARBA" id="ARBA00022777"/>
    </source>
</evidence>
<reference evidence="11 12" key="1">
    <citation type="submission" date="2020-03" db="EMBL/GenBank/DDBJ databases">
        <title>Draft Genome Sequence of 2-Methylisoborneol Producing Pseudanabaena yagii Strain GIHE-NHR1 Isolated from North Han River in South Korea.</title>
        <authorList>
            <person name="Jeong J."/>
        </authorList>
    </citation>
    <scope>NUCLEOTIDE SEQUENCE [LARGE SCALE GENOMIC DNA]</scope>
    <source>
        <strain evidence="11 12">GIHE-NHR1</strain>
    </source>
</reference>
<dbReference type="Pfam" id="PF02518">
    <property type="entry name" value="HATPase_c"/>
    <property type="match status" value="1"/>
</dbReference>
<dbReference type="PANTHER" id="PTHR43304:SF1">
    <property type="entry name" value="PAC DOMAIN-CONTAINING PROTEIN"/>
    <property type="match status" value="1"/>
</dbReference>
<dbReference type="InterPro" id="IPR052162">
    <property type="entry name" value="Sensor_kinase/Photoreceptor"/>
</dbReference>
<dbReference type="Proteomes" id="UP000738376">
    <property type="component" value="Unassembled WGS sequence"/>
</dbReference>
<evidence type="ECO:0000313" key="12">
    <source>
        <dbReference type="Proteomes" id="UP000738376"/>
    </source>
</evidence>
<dbReference type="Pfam" id="PF00512">
    <property type="entry name" value="HisKA"/>
    <property type="match status" value="1"/>
</dbReference>
<evidence type="ECO:0000256" key="2">
    <source>
        <dbReference type="ARBA" id="ARBA00012438"/>
    </source>
</evidence>
<dbReference type="InterPro" id="IPR004358">
    <property type="entry name" value="Sig_transdc_His_kin-like_C"/>
</dbReference>
<feature type="domain" description="Histidine kinase" evidence="8">
    <location>
        <begin position="422"/>
        <end position="640"/>
    </location>
</feature>
<evidence type="ECO:0000256" key="7">
    <source>
        <dbReference type="SAM" id="Phobius"/>
    </source>
</evidence>
<proteinExistence type="predicted"/>
<accession>A0ABX1LQ93</accession>
<dbReference type="SMART" id="SM00388">
    <property type="entry name" value="HisKA"/>
    <property type="match status" value="1"/>
</dbReference>
<protein>
    <recommendedName>
        <fullName evidence="2">histidine kinase</fullName>
        <ecNumber evidence="2">2.7.13.3</ecNumber>
    </recommendedName>
</protein>
<comment type="catalytic activity">
    <reaction evidence="1">
        <text>ATP + protein L-histidine = ADP + protein N-phospho-L-histidine.</text>
        <dbReference type="EC" id="2.7.13.3"/>
    </reaction>
</comment>
<dbReference type="SUPFAM" id="SSF55874">
    <property type="entry name" value="ATPase domain of HSP90 chaperone/DNA topoisomerase II/histidine kinase"/>
    <property type="match status" value="1"/>
</dbReference>
<dbReference type="InterPro" id="IPR035965">
    <property type="entry name" value="PAS-like_dom_sf"/>
</dbReference>
<keyword evidence="4" id="KW-0808">Transferase</keyword>
<evidence type="ECO:0000256" key="1">
    <source>
        <dbReference type="ARBA" id="ARBA00000085"/>
    </source>
</evidence>
<dbReference type="InterPro" id="IPR005467">
    <property type="entry name" value="His_kinase_dom"/>
</dbReference>
<keyword evidence="7" id="KW-1133">Transmembrane helix</keyword>
<dbReference type="PRINTS" id="PR00344">
    <property type="entry name" value="BCTRLSENSOR"/>
</dbReference>
<dbReference type="SUPFAM" id="SSF55785">
    <property type="entry name" value="PYP-like sensor domain (PAS domain)"/>
    <property type="match status" value="1"/>
</dbReference>
<dbReference type="PANTHER" id="PTHR43304">
    <property type="entry name" value="PHYTOCHROME-LIKE PROTEIN CPH1"/>
    <property type="match status" value="1"/>
</dbReference>